<evidence type="ECO:0000256" key="2">
    <source>
        <dbReference type="SAM" id="SignalP"/>
    </source>
</evidence>
<name>A0A151NN09_ALLMI</name>
<gene>
    <name evidence="3" type="ORF">Y1Q_0010046</name>
</gene>
<comment type="caution">
    <text evidence="3">The sequence shown here is derived from an EMBL/GenBank/DDBJ whole genome shotgun (WGS) entry which is preliminary data.</text>
</comment>
<reference evidence="3 4" key="1">
    <citation type="journal article" date="2012" name="Genome Biol.">
        <title>Sequencing three crocodilian genomes to illuminate the evolution of archosaurs and amniotes.</title>
        <authorList>
            <person name="St John J.A."/>
            <person name="Braun E.L."/>
            <person name="Isberg S.R."/>
            <person name="Miles L.G."/>
            <person name="Chong A.Y."/>
            <person name="Gongora J."/>
            <person name="Dalzell P."/>
            <person name="Moran C."/>
            <person name="Bed'hom B."/>
            <person name="Abzhanov A."/>
            <person name="Burgess S.C."/>
            <person name="Cooksey A.M."/>
            <person name="Castoe T.A."/>
            <person name="Crawford N.G."/>
            <person name="Densmore L.D."/>
            <person name="Drew J.C."/>
            <person name="Edwards S.V."/>
            <person name="Faircloth B.C."/>
            <person name="Fujita M.K."/>
            <person name="Greenwold M.J."/>
            <person name="Hoffmann F.G."/>
            <person name="Howard J.M."/>
            <person name="Iguchi T."/>
            <person name="Janes D.E."/>
            <person name="Khan S.Y."/>
            <person name="Kohno S."/>
            <person name="de Koning A.J."/>
            <person name="Lance S.L."/>
            <person name="McCarthy F.M."/>
            <person name="McCormack J.E."/>
            <person name="Merchant M.E."/>
            <person name="Peterson D.G."/>
            <person name="Pollock D.D."/>
            <person name="Pourmand N."/>
            <person name="Raney B.J."/>
            <person name="Roessler K.A."/>
            <person name="Sanford J.R."/>
            <person name="Sawyer R.H."/>
            <person name="Schmidt C.J."/>
            <person name="Triplett E.W."/>
            <person name="Tuberville T.D."/>
            <person name="Venegas-Anaya M."/>
            <person name="Howard J.T."/>
            <person name="Jarvis E.D."/>
            <person name="Guillette L.J.Jr."/>
            <person name="Glenn T.C."/>
            <person name="Green R.E."/>
            <person name="Ray D.A."/>
        </authorList>
    </citation>
    <scope>NUCLEOTIDE SEQUENCE [LARGE SCALE GENOMIC DNA]</scope>
    <source>
        <strain evidence="3">KSC_2009_1</strain>
    </source>
</reference>
<keyword evidence="1" id="KW-1133">Transmembrane helix</keyword>
<keyword evidence="1" id="KW-0812">Transmembrane</keyword>
<dbReference type="EMBL" id="AKHW03002536">
    <property type="protein sequence ID" value="KYO38100.1"/>
    <property type="molecule type" value="Genomic_DNA"/>
</dbReference>
<feature type="transmembrane region" description="Helical" evidence="1">
    <location>
        <begin position="125"/>
        <end position="146"/>
    </location>
</feature>
<evidence type="ECO:0000313" key="3">
    <source>
        <dbReference type="EMBL" id="KYO38100.1"/>
    </source>
</evidence>
<dbReference type="Proteomes" id="UP000050525">
    <property type="component" value="Unassembled WGS sequence"/>
</dbReference>
<feature type="signal peptide" evidence="2">
    <location>
        <begin position="1"/>
        <end position="21"/>
    </location>
</feature>
<keyword evidence="1" id="KW-0472">Membrane</keyword>
<feature type="chain" id="PRO_5007586211" evidence="2">
    <location>
        <begin position="22"/>
        <end position="147"/>
    </location>
</feature>
<dbReference type="AlphaFoldDB" id="A0A151NN09"/>
<sequence>MLVEVVLVLVLLAPGATPCLGCWPDTPLYFDYDVRLLLGDSLLEGATRLDKKLHELFLDRENPGIQVMEQERMEREAGKLFYHLDRIFTRYRHDPERLLKEAELERRNFTLRLKAATAAVLQQGAAVIVGAVLGTLGAALALAAAAW</sequence>
<evidence type="ECO:0000313" key="4">
    <source>
        <dbReference type="Proteomes" id="UP000050525"/>
    </source>
</evidence>
<accession>A0A151NN09</accession>
<proteinExistence type="predicted"/>
<keyword evidence="2" id="KW-0732">Signal</keyword>
<organism evidence="3 4">
    <name type="scientific">Alligator mississippiensis</name>
    <name type="common">American alligator</name>
    <dbReference type="NCBI Taxonomy" id="8496"/>
    <lineage>
        <taxon>Eukaryota</taxon>
        <taxon>Metazoa</taxon>
        <taxon>Chordata</taxon>
        <taxon>Craniata</taxon>
        <taxon>Vertebrata</taxon>
        <taxon>Euteleostomi</taxon>
        <taxon>Archelosauria</taxon>
        <taxon>Archosauria</taxon>
        <taxon>Crocodylia</taxon>
        <taxon>Alligatoridae</taxon>
        <taxon>Alligatorinae</taxon>
        <taxon>Alligator</taxon>
    </lineage>
</organism>
<keyword evidence="4" id="KW-1185">Reference proteome</keyword>
<evidence type="ECO:0000256" key="1">
    <source>
        <dbReference type="SAM" id="Phobius"/>
    </source>
</evidence>
<protein>
    <submittedName>
        <fullName evidence="3">Uncharacterized protein</fullName>
    </submittedName>
</protein>